<dbReference type="EMBL" id="JANPWB010000005">
    <property type="protein sequence ID" value="KAJ1186846.1"/>
    <property type="molecule type" value="Genomic_DNA"/>
</dbReference>
<evidence type="ECO:0000313" key="4">
    <source>
        <dbReference type="Proteomes" id="UP001066276"/>
    </source>
</evidence>
<protein>
    <recommendedName>
        <fullName evidence="2">L1 transposable element RRM domain-containing protein</fullName>
    </recommendedName>
</protein>
<dbReference type="Pfam" id="PF02994">
    <property type="entry name" value="Transposase_22"/>
    <property type="match status" value="1"/>
</dbReference>
<dbReference type="Gene3D" id="3.30.70.1820">
    <property type="entry name" value="L1 transposable element, RRM domain"/>
    <property type="match status" value="1"/>
</dbReference>
<feature type="coiled-coil region" evidence="1">
    <location>
        <begin position="84"/>
        <end position="132"/>
    </location>
</feature>
<evidence type="ECO:0000256" key="1">
    <source>
        <dbReference type="SAM" id="Coils"/>
    </source>
</evidence>
<dbReference type="Proteomes" id="UP001066276">
    <property type="component" value="Chromosome 3_1"/>
</dbReference>
<feature type="domain" description="L1 transposable element RRM" evidence="2">
    <location>
        <begin position="129"/>
        <end position="211"/>
    </location>
</feature>
<dbReference type="AlphaFoldDB" id="A0AAV7UE85"/>
<dbReference type="PANTHER" id="PTHR11505">
    <property type="entry name" value="L1 TRANSPOSABLE ELEMENT-RELATED"/>
    <property type="match status" value="1"/>
</dbReference>
<proteinExistence type="predicted"/>
<reference evidence="3" key="1">
    <citation type="journal article" date="2022" name="bioRxiv">
        <title>Sequencing and chromosome-scale assembly of the giantPleurodeles waltlgenome.</title>
        <authorList>
            <person name="Brown T."/>
            <person name="Elewa A."/>
            <person name="Iarovenko S."/>
            <person name="Subramanian E."/>
            <person name="Araus A.J."/>
            <person name="Petzold A."/>
            <person name="Susuki M."/>
            <person name="Suzuki K.-i.T."/>
            <person name="Hayashi T."/>
            <person name="Toyoda A."/>
            <person name="Oliveira C."/>
            <person name="Osipova E."/>
            <person name="Leigh N.D."/>
            <person name="Simon A."/>
            <person name="Yun M.H."/>
        </authorList>
    </citation>
    <scope>NUCLEOTIDE SEQUENCE</scope>
    <source>
        <strain evidence="3">20211129_DDA</strain>
        <tissue evidence="3">Liver</tissue>
    </source>
</reference>
<comment type="caution">
    <text evidence="3">The sequence shown here is derived from an EMBL/GenBank/DDBJ whole genome shotgun (WGS) entry which is preliminary data.</text>
</comment>
<keyword evidence="1" id="KW-0175">Coiled coil</keyword>
<gene>
    <name evidence="3" type="ORF">NDU88_003626</name>
</gene>
<accession>A0AAV7UE85</accession>
<dbReference type="InterPro" id="IPR004244">
    <property type="entry name" value="Transposase_22"/>
</dbReference>
<evidence type="ECO:0000259" key="2">
    <source>
        <dbReference type="Pfam" id="PF02994"/>
    </source>
</evidence>
<name>A0AAV7UE85_PLEWA</name>
<dbReference type="InterPro" id="IPR043636">
    <property type="entry name" value="L1_RRM_dom"/>
</dbReference>
<sequence length="241" mass="27319">MCGGFSPTNINSGTSAGLTRAALELTKSRQAATCVPLRGTAGIVSTSREAEQVAFCRTGLLQKDPSLLLSSSKPKKFDLVALRTQALEESMEMVKEELSKNKEEIKFLKESENSLQDKLEHLENSLRRNNRRILKVSEGAEGDDLKKYVVSFIKKSMPIEESEAEIIKDIQRIHKDPFRKDSKREKPRKILVNFQTYQLKEKILAKALGLGSLKVEEFSFEIRSDLSSMMLNRQWQLGKRL</sequence>
<organism evidence="3 4">
    <name type="scientific">Pleurodeles waltl</name>
    <name type="common">Iberian ribbed newt</name>
    <dbReference type="NCBI Taxonomy" id="8319"/>
    <lineage>
        <taxon>Eukaryota</taxon>
        <taxon>Metazoa</taxon>
        <taxon>Chordata</taxon>
        <taxon>Craniata</taxon>
        <taxon>Vertebrata</taxon>
        <taxon>Euteleostomi</taxon>
        <taxon>Amphibia</taxon>
        <taxon>Batrachia</taxon>
        <taxon>Caudata</taxon>
        <taxon>Salamandroidea</taxon>
        <taxon>Salamandridae</taxon>
        <taxon>Pleurodelinae</taxon>
        <taxon>Pleurodeles</taxon>
    </lineage>
</organism>
<evidence type="ECO:0000313" key="3">
    <source>
        <dbReference type="EMBL" id="KAJ1186846.1"/>
    </source>
</evidence>
<keyword evidence="4" id="KW-1185">Reference proteome</keyword>